<evidence type="ECO:0000256" key="14">
    <source>
        <dbReference type="ARBA" id="ARBA00022838"/>
    </source>
</evidence>
<feature type="compositionally biased region" description="Low complexity" evidence="26">
    <location>
        <begin position="1851"/>
        <end position="1862"/>
    </location>
</feature>
<dbReference type="GO" id="GO:0006606">
    <property type="term" value="P:protein import into nucleus"/>
    <property type="evidence" value="ECO:0007669"/>
    <property type="project" value="InterPro"/>
</dbReference>
<reference evidence="30" key="1">
    <citation type="submission" date="2023-03" db="EMBL/GenBank/DDBJ databases">
        <title>Electrophorus voltai genome.</title>
        <authorList>
            <person name="Bian C."/>
        </authorList>
    </citation>
    <scope>NUCLEOTIDE SEQUENCE</scope>
    <source>
        <strain evidence="30">CB-2022</strain>
        <tissue evidence="30">Muscle</tissue>
    </source>
</reference>
<evidence type="ECO:0000256" key="25">
    <source>
        <dbReference type="SAM" id="Coils"/>
    </source>
</evidence>
<evidence type="ECO:0000313" key="30">
    <source>
        <dbReference type="EMBL" id="KAK1796183.1"/>
    </source>
</evidence>
<keyword evidence="15" id="KW-0653">Protein transport</keyword>
<evidence type="ECO:0000259" key="29">
    <source>
        <dbReference type="Pfam" id="PF25785"/>
    </source>
</evidence>
<dbReference type="EMBL" id="JAROKS010000015">
    <property type="protein sequence ID" value="KAK1796183.1"/>
    <property type="molecule type" value="Genomic_DNA"/>
</dbReference>
<proteinExistence type="inferred from homology"/>
<dbReference type="GO" id="GO:1901673">
    <property type="term" value="P:regulation of mitotic spindle assembly"/>
    <property type="evidence" value="ECO:0007669"/>
    <property type="project" value="TreeGrafter"/>
</dbReference>
<dbReference type="GO" id="GO:0005819">
    <property type="term" value="C:spindle"/>
    <property type="evidence" value="ECO:0007669"/>
    <property type="project" value="UniProtKB-SubCell"/>
</dbReference>
<feature type="compositionally biased region" description="Acidic residues" evidence="26">
    <location>
        <begin position="2029"/>
        <end position="2066"/>
    </location>
</feature>
<feature type="non-terminal residue" evidence="30">
    <location>
        <position position="1"/>
    </location>
</feature>
<evidence type="ECO:0000313" key="31">
    <source>
        <dbReference type="Proteomes" id="UP001239994"/>
    </source>
</evidence>
<comment type="subcellular location">
    <subcellularLocation>
        <location evidence="5">Chromosome</location>
        <location evidence="5">Centromere</location>
        <location evidence="5">Kinetochore</location>
    </subcellularLocation>
    <subcellularLocation>
        <location evidence="1">Cytoplasm</location>
        <location evidence="1">Cytoskeleton</location>
        <location evidence="1">Spindle</location>
    </subcellularLocation>
    <subcellularLocation>
        <location evidence="2">Nucleus membrane</location>
        <topology evidence="2">Peripheral membrane protein</topology>
        <orientation evidence="2">Cytoplasmic side</orientation>
    </subcellularLocation>
    <subcellularLocation>
        <location evidence="4">Nucleus membrane</location>
        <topology evidence="4">Peripheral membrane protein</topology>
        <orientation evidence="4">Nucleoplasmic side</orientation>
    </subcellularLocation>
    <subcellularLocation>
        <location evidence="3">Nucleus</location>
        <location evidence="3">Nuclear pore complex</location>
    </subcellularLocation>
</comment>
<evidence type="ECO:0000256" key="20">
    <source>
        <dbReference type="ARBA" id="ARBA00023212"/>
    </source>
</evidence>
<evidence type="ECO:0000256" key="22">
    <source>
        <dbReference type="ARBA" id="ARBA00023306"/>
    </source>
</evidence>
<dbReference type="PANTHER" id="PTHR18898">
    <property type="entry name" value="NUCLEOPROTEIN TPR-RELATED"/>
    <property type="match status" value="1"/>
</dbReference>
<feature type="compositionally biased region" description="Low complexity" evidence="26">
    <location>
        <begin position="663"/>
        <end position="678"/>
    </location>
</feature>
<keyword evidence="14" id="KW-0995">Kinetochore</keyword>
<feature type="region of interest" description="Disordered" evidence="26">
    <location>
        <begin position="647"/>
        <end position="678"/>
    </location>
</feature>
<feature type="coiled-coil region" evidence="25">
    <location>
        <begin position="879"/>
        <end position="913"/>
    </location>
</feature>
<feature type="coiled-coil region" evidence="25">
    <location>
        <begin position="717"/>
        <end position="821"/>
    </location>
</feature>
<feature type="compositionally biased region" description="Acidic residues" evidence="26">
    <location>
        <begin position="2005"/>
        <end position="2019"/>
    </location>
</feature>
<evidence type="ECO:0000256" key="19">
    <source>
        <dbReference type="ARBA" id="ARBA00023136"/>
    </source>
</evidence>
<evidence type="ECO:0000256" key="23">
    <source>
        <dbReference type="ARBA" id="ARBA00023328"/>
    </source>
</evidence>
<keyword evidence="19" id="KW-0472">Membrane</keyword>
<dbReference type="GO" id="GO:0017056">
    <property type="term" value="F:structural constituent of nuclear pore"/>
    <property type="evidence" value="ECO:0007669"/>
    <property type="project" value="TreeGrafter"/>
</dbReference>
<accession>A0AAD8ZAR2</accession>
<feature type="compositionally biased region" description="Polar residues" evidence="26">
    <location>
        <begin position="2379"/>
        <end position="2396"/>
    </location>
</feature>
<feature type="compositionally biased region" description="Polar residues" evidence="26">
    <location>
        <begin position="1863"/>
        <end position="1887"/>
    </location>
</feature>
<evidence type="ECO:0000256" key="1">
    <source>
        <dbReference type="ARBA" id="ARBA00004186"/>
    </source>
</evidence>
<evidence type="ECO:0000256" key="15">
    <source>
        <dbReference type="ARBA" id="ARBA00022927"/>
    </source>
</evidence>
<dbReference type="GO" id="GO:0034399">
    <property type="term" value="C:nuclear periphery"/>
    <property type="evidence" value="ECO:0007669"/>
    <property type="project" value="UniProtKB-ARBA"/>
</dbReference>
<keyword evidence="16" id="KW-0811">Translocation</keyword>
<dbReference type="Pfam" id="PF25481">
    <property type="entry name" value="Nucleoprot-TPR"/>
    <property type="match status" value="1"/>
</dbReference>
<evidence type="ECO:0000256" key="6">
    <source>
        <dbReference type="ARBA" id="ARBA00005274"/>
    </source>
</evidence>
<dbReference type="FunFam" id="1.10.287.1490:FF:000004">
    <property type="entry name" value="nucleoprotein TPR isoform X2"/>
    <property type="match status" value="1"/>
</dbReference>
<feature type="region of interest" description="Disordered" evidence="26">
    <location>
        <begin position="1662"/>
        <end position="1916"/>
    </location>
</feature>
<keyword evidence="22" id="KW-0131">Cell cycle</keyword>
<dbReference type="GO" id="GO:0005643">
    <property type="term" value="C:nuclear pore"/>
    <property type="evidence" value="ECO:0007669"/>
    <property type="project" value="UniProtKB-SubCell"/>
</dbReference>
<feature type="compositionally biased region" description="Low complexity" evidence="26">
    <location>
        <begin position="2164"/>
        <end position="2176"/>
    </location>
</feature>
<keyword evidence="18" id="KW-0906">Nuclear pore complex</keyword>
<keyword evidence="20" id="KW-0206">Cytoskeleton</keyword>
<feature type="domain" description="Nucleoprotein TPR/MLP1-2" evidence="27">
    <location>
        <begin position="1091"/>
        <end position="1216"/>
    </location>
</feature>
<feature type="coiled-coil region" evidence="25">
    <location>
        <begin position="984"/>
        <end position="1219"/>
    </location>
</feature>
<dbReference type="InterPro" id="IPR012929">
    <property type="entry name" value="Nucleoprot-TPR/MLP1-2_dom"/>
</dbReference>
<sequence>MAAVLQQILERAEISKLPKAVQSKLEKYLTDQQSEIDYLKAHHEQLRVDSEQQYFDLEKRCAQSRDQCVSVTKEHHKLQEEFAKLGKPPSRAHGPPPCVAWRRKNLFLFTDEELRCLREKAKEHEASRAKLEAQQNQLSKAKDELEAEKRELVRTLERRSQEVENQSEDLKQLNDRLAEVNAARMQLQLKLEESEASEVSIKYKERRMDQERELLQGQVTWLSDELKTKREDLLTLSRQKGSEVLELKCSLSTKEDEVARLQDHVASLKSSNENLQKQTEDMIGKLKEAKEQQASLEEKFRNELNANIKLSNLYKGAAADAEAKSEELRQAMEELHKLLKEAGEAHRALEEKMCELETNKQREVSELNERVSSLEAELDTANQLLSDMGPASTSVVEEQLTTMSPTAVAVVKMKPDMKITELYAVSVELQKQLQLERVENKRVNKCLDEVVREVEAKAPMLKRQREELERAQKSVASLSARLEQAMQEVQRLQRETDEANKRWSVVEREKQRVELQLADLAQQVRVLLIELEEARGNHVLREDDDVSSADVSSSSQVISQHLVTFRSVEELQQQNQRLLVTLRELGQQQEQGELEAQDSRQVCSQLHGSLEKAQCELAQLRQQRVHHMQLVESIVRQRDAYRIQLAQATGAPQGSTPEEFSLTSTPRRSPAVTPTTATPTGLVTTATVSTETIEAKAALKQLQEVFVTYKQERADSEKVLNEHCEKLQAQVSELRSQNTRISTQLEFASKRYEMLQDNVEGYRKEISSLREKVQKQATAGHQSEKTIHTLTEDLRAATDKLTMAESRAEALQKERDLLKLSDCRLTQERESLQTQQRSQNLLLTNLKAIQVEQADPSLCLMVFVCLFERLSAALQATLERSETETRQRLTAQVEKQEREITLLQKRVEHEVEQRHIQGRNQDMQLMDVKKQLETQCALHQRARDQLLVTQQELSALQEELSRREGGVATPATPPGLAGQRGGEVEALRARLKQAEGRAEEQAERLKSATASVEQYRAMCVSLEEALDKEKQVTEQVRSSVENQVTEAQERQRDLEQKLLEAEKQKQEIQEEKQKALAAMEEQVSELRSGVSRLQAELQDAQQRATVCSAQEQQSLLDRQEQARLAAEAQDKYEREMVLHAADVEALQTAKAQALQAAQLRQQLEDRLQRVGAQLLEARISWEEQERLLKDERTKIESRCEDLQRQNDLLHDQLQTLSGSMASQLQQAVPQSSLNTSLSEEGRSQEQILEVLQFVRREKEIAESRFEVAQSESLRHRLRVEHLERELKELQDTLSAERERTQVTSRTLAQHDELMKKTETMNVLVETNKELRDEKQKLEQELQQTQAKVHKLESDILPMQESNAELSEKSGMLQAEKKLLEEDLKRWKARTQHLVSQQKDTDPEEYKRLSSEKEANLKRIQQLSEEAGRLKAETARSGQAVTTLQSQVQNLRGDLGKATAERDLLKKELEAKTQNIQEKVKTIMQVKKIGRRYKTQYEELRVEHSKASSRPTTTNMLAAAATPVQDQEAQQTAANELQGLRESLSQSETKIRELEAQLEALNRVVGEREAENRTLQEQASRLQGELAHMRQELQEKCGQEERLRQQLAEKEERTRKAIMGAKQKINQLVDVKAQLVKEKEELRQQREELEVRVNALRSQYEGRLSRQEKELRDLREQQERHGEQRDETTEQGASKTQDQQRGAEQRQISLKPTPAAERGSTSSSEPPTANIKPTPLAATPSKPPATPGNKPTPRASIKPMITPAPVPTPTPTATVMPTTQLETQDSLGSGEGAVDHVRSVRSTSPNVQTTLTAQPVLGLQQSQTTAFVQPTQQQSQPPAAEPTTQEPPPPVTAAAAVMMEATPSTSQVERPSTSTAVFGTVSATSGSALSKRPREEEPESLGLEAELQEEPSEPPISKKLRVQRLGLEEEILAEDSAEAESLVPLESQDTPDIAEELENYPSLEEVDVEPTVTRSIPVELLLTQRPIAAHSQEEPGEKVIVIITDSESEEEQEETDEEEQRLELSVLFQDYEEEEDEEEEEEEGEDEEEEEEDDDEGGIGDEGEESNEGSGSGDPNEGYEGDDQEGPEATDPGTEREESLGTVDAAQRVADSQTSSLESSTLESFSPEPPITSSAPRPLPSPRRLQHPLPPRLNILAPPTQELGPPVQVQRVPVRRQLTPGPASSALFSEEDDRMVPSTPTLVVPLRSDGFSDAIHAPQVAGVPRFGFGLHDELPQTSSSHSDLGQLASQGGLGLYDSALFLPGADEECEARSVPTTPLQLAAPVTAFSETLPSEATEHASQSVPMVSTSTPGPSASEEHSNLLLEPGGDGSSAEATLEPVSQTEAEEPAKPSDEASLPSTSQEPSSSSADNFSIPLSEFVSSSPSLGRTHTFTCPQTRVPASLPRPEWRRADSGLGRALPVALRE</sequence>
<evidence type="ECO:0000256" key="9">
    <source>
        <dbReference type="ARBA" id="ARBA00022454"/>
    </source>
</evidence>
<feature type="compositionally biased region" description="Low complexity" evidence="26">
    <location>
        <begin position="2111"/>
        <end position="2125"/>
    </location>
</feature>
<keyword evidence="23" id="KW-0137">Centromere</keyword>
<evidence type="ECO:0000256" key="17">
    <source>
        <dbReference type="ARBA" id="ARBA00023054"/>
    </source>
</evidence>
<evidence type="ECO:0000259" key="28">
    <source>
        <dbReference type="Pfam" id="PF25481"/>
    </source>
</evidence>
<feature type="compositionally biased region" description="Polar residues" evidence="26">
    <location>
        <begin position="647"/>
        <end position="662"/>
    </location>
</feature>
<evidence type="ECO:0000256" key="16">
    <source>
        <dbReference type="ARBA" id="ARBA00023010"/>
    </source>
</evidence>
<dbReference type="Gene3D" id="1.10.287.1490">
    <property type="match status" value="1"/>
</dbReference>
<keyword evidence="12" id="KW-0498">Mitosis</keyword>
<feature type="compositionally biased region" description="Basic and acidic residues" evidence="26">
    <location>
        <begin position="1398"/>
        <end position="1412"/>
    </location>
</feature>
<protein>
    <recommendedName>
        <fullName evidence="7">Nucleoprotein TPR</fullName>
    </recommendedName>
    <alternativeName>
        <fullName evidence="24">NPC-associated intranuclear protein</fullName>
    </alternativeName>
</protein>
<dbReference type="Pfam" id="PF07926">
    <property type="entry name" value="TPR_MLP1_2"/>
    <property type="match status" value="1"/>
</dbReference>
<feature type="compositionally biased region" description="Low complexity" evidence="26">
    <location>
        <begin position="2356"/>
        <end position="2368"/>
    </location>
</feature>
<evidence type="ECO:0000256" key="3">
    <source>
        <dbReference type="ARBA" id="ARBA00004567"/>
    </source>
</evidence>
<dbReference type="PANTHER" id="PTHR18898:SF4">
    <property type="entry name" value="NUCLEOPROTEIN TPR"/>
    <property type="match status" value="1"/>
</dbReference>
<feature type="region of interest" description="Disordered" evidence="26">
    <location>
        <begin position="2292"/>
        <end position="2425"/>
    </location>
</feature>
<feature type="compositionally biased region" description="Basic and acidic residues" evidence="26">
    <location>
        <begin position="1662"/>
        <end position="1687"/>
    </location>
</feature>
<dbReference type="InterPro" id="IPR057974">
    <property type="entry name" value="NUA/TPR/MLP1-2-like_dom"/>
</dbReference>
<feature type="domain" description="NUA/TPR/MLP1-2-like" evidence="29">
    <location>
        <begin position="496"/>
        <end position="593"/>
    </location>
</feature>
<evidence type="ECO:0000256" key="7">
    <source>
        <dbReference type="ARBA" id="ARBA00019789"/>
    </source>
</evidence>
<feature type="coiled-coil region" evidence="25">
    <location>
        <begin position="451"/>
        <end position="537"/>
    </location>
</feature>
<evidence type="ECO:0000256" key="18">
    <source>
        <dbReference type="ARBA" id="ARBA00023132"/>
    </source>
</evidence>
<keyword evidence="21" id="KW-0539">Nucleus</keyword>
<feature type="compositionally biased region" description="Polar residues" evidence="26">
    <location>
        <begin position="2292"/>
        <end position="2313"/>
    </location>
</feature>
<comment type="caution">
    <text evidence="30">The sequence shown here is derived from an EMBL/GenBank/DDBJ whole genome shotgun (WGS) entry which is preliminary data.</text>
</comment>
<feature type="domain" description="Nucleoprotein TPR/MPL1" evidence="28">
    <location>
        <begin position="196"/>
        <end position="275"/>
    </location>
</feature>
<keyword evidence="11" id="KW-0132">Cell division</keyword>
<evidence type="ECO:0000256" key="2">
    <source>
        <dbReference type="ARBA" id="ARBA00004335"/>
    </source>
</evidence>
<keyword evidence="17 25" id="KW-0175">Coiled coil</keyword>
<feature type="coiled-coil region" evidence="25">
    <location>
        <begin position="568"/>
        <end position="630"/>
    </location>
</feature>
<evidence type="ECO:0000256" key="10">
    <source>
        <dbReference type="ARBA" id="ARBA00022490"/>
    </source>
</evidence>
<dbReference type="InterPro" id="IPR057577">
    <property type="entry name" value="Nucleoprot-TPR/MLP1_dom"/>
</dbReference>
<evidence type="ECO:0000256" key="4">
    <source>
        <dbReference type="ARBA" id="ARBA00004620"/>
    </source>
</evidence>
<dbReference type="GO" id="GO:0031965">
    <property type="term" value="C:nuclear membrane"/>
    <property type="evidence" value="ECO:0007669"/>
    <property type="project" value="UniProtKB-SubCell"/>
</dbReference>
<feature type="compositionally biased region" description="Acidic residues" evidence="26">
    <location>
        <begin position="2076"/>
        <end position="2087"/>
    </location>
</feature>
<feature type="compositionally biased region" description="Low complexity" evidence="26">
    <location>
        <begin position="1824"/>
        <end position="1843"/>
    </location>
</feature>
<dbReference type="Pfam" id="PF25785">
    <property type="entry name" value="TPR"/>
    <property type="match status" value="1"/>
</dbReference>
<evidence type="ECO:0000256" key="26">
    <source>
        <dbReference type="SAM" id="MobiDB-lite"/>
    </source>
</evidence>
<organism evidence="30 31">
    <name type="scientific">Electrophorus voltai</name>
    <dbReference type="NCBI Taxonomy" id="2609070"/>
    <lineage>
        <taxon>Eukaryota</taxon>
        <taxon>Metazoa</taxon>
        <taxon>Chordata</taxon>
        <taxon>Craniata</taxon>
        <taxon>Vertebrata</taxon>
        <taxon>Euteleostomi</taxon>
        <taxon>Actinopterygii</taxon>
        <taxon>Neopterygii</taxon>
        <taxon>Teleostei</taxon>
        <taxon>Ostariophysi</taxon>
        <taxon>Gymnotiformes</taxon>
        <taxon>Gymnotoidei</taxon>
        <taxon>Gymnotidae</taxon>
        <taxon>Electrophorus</taxon>
    </lineage>
</organism>
<keyword evidence="10" id="KW-0963">Cytoplasm</keyword>
<evidence type="ECO:0000256" key="24">
    <source>
        <dbReference type="ARBA" id="ARBA00077074"/>
    </source>
</evidence>
<keyword evidence="9" id="KW-0158">Chromosome</keyword>
<feature type="compositionally biased region" description="Polar residues" evidence="26">
    <location>
        <begin position="1799"/>
        <end position="1823"/>
    </location>
</feature>
<feature type="region of interest" description="Disordered" evidence="26">
    <location>
        <begin position="125"/>
        <end position="144"/>
    </location>
</feature>
<evidence type="ECO:0000256" key="5">
    <source>
        <dbReference type="ARBA" id="ARBA00004629"/>
    </source>
</evidence>
<evidence type="ECO:0000256" key="12">
    <source>
        <dbReference type="ARBA" id="ARBA00022776"/>
    </source>
</evidence>
<dbReference type="Proteomes" id="UP001239994">
    <property type="component" value="Unassembled WGS sequence"/>
</dbReference>
<keyword evidence="31" id="KW-1185">Reference proteome</keyword>
<evidence type="ECO:0000259" key="27">
    <source>
        <dbReference type="Pfam" id="PF07926"/>
    </source>
</evidence>
<feature type="compositionally biased region" description="Polar residues" evidence="26">
    <location>
        <begin position="1689"/>
        <end position="1709"/>
    </location>
</feature>
<name>A0AAD8ZAR2_9TELE</name>
<dbReference type="GO" id="GO:0006406">
    <property type="term" value="P:mRNA export from nucleus"/>
    <property type="evidence" value="ECO:0007669"/>
    <property type="project" value="TreeGrafter"/>
</dbReference>
<dbReference type="GO" id="GO:0051301">
    <property type="term" value="P:cell division"/>
    <property type="evidence" value="ECO:0007669"/>
    <property type="project" value="UniProtKB-KW"/>
</dbReference>
<feature type="coiled-coil region" evidence="25">
    <location>
        <begin position="251"/>
        <end position="384"/>
    </location>
</feature>
<comment type="similarity">
    <text evidence="6">Belongs to the TPR family.</text>
</comment>
<evidence type="ECO:0000256" key="13">
    <source>
        <dbReference type="ARBA" id="ARBA00022816"/>
    </source>
</evidence>
<evidence type="ECO:0000256" key="8">
    <source>
        <dbReference type="ARBA" id="ARBA00022448"/>
    </source>
</evidence>
<feature type="region of interest" description="Disordered" evidence="26">
    <location>
        <begin position="1393"/>
        <end position="1412"/>
    </location>
</feature>
<feature type="region of interest" description="Disordered" evidence="26">
    <location>
        <begin position="962"/>
        <end position="982"/>
    </location>
</feature>
<gene>
    <name evidence="30" type="ORF">P4O66_008871</name>
</gene>
<evidence type="ECO:0000256" key="11">
    <source>
        <dbReference type="ARBA" id="ARBA00022618"/>
    </source>
</evidence>
<feature type="region of interest" description="Disordered" evidence="26">
    <location>
        <begin position="1986"/>
        <end position="2193"/>
    </location>
</feature>
<keyword evidence="13" id="KW-0509">mRNA transport</keyword>
<dbReference type="Gene3D" id="1.20.1170.10">
    <property type="match status" value="1"/>
</dbReference>
<evidence type="ECO:0000256" key="21">
    <source>
        <dbReference type="ARBA" id="ARBA00023242"/>
    </source>
</evidence>
<dbReference type="GO" id="GO:0000776">
    <property type="term" value="C:kinetochore"/>
    <property type="evidence" value="ECO:0007669"/>
    <property type="project" value="UniProtKB-KW"/>
</dbReference>
<keyword evidence="8" id="KW-0813">Transport</keyword>